<accession>A0A7C9DBI3</accession>
<dbReference type="EMBL" id="GISG01109279">
    <property type="protein sequence ID" value="MBA4638402.1"/>
    <property type="molecule type" value="Transcribed_RNA"/>
</dbReference>
<protein>
    <submittedName>
        <fullName evidence="2">Uncharacterized protein</fullName>
    </submittedName>
</protein>
<dbReference type="AlphaFoldDB" id="A0A7C9DBI3"/>
<reference evidence="2" key="1">
    <citation type="journal article" date="2013" name="J. Plant Res.">
        <title>Effect of fungi and light on seed germination of three Opuntia species from semiarid lands of central Mexico.</title>
        <authorList>
            <person name="Delgado-Sanchez P."/>
            <person name="Jimenez-Bremont J.F."/>
            <person name="Guerrero-Gonzalez Mde L."/>
            <person name="Flores J."/>
        </authorList>
    </citation>
    <scope>NUCLEOTIDE SEQUENCE</scope>
    <source>
        <tissue evidence="2">Cladode</tissue>
    </source>
</reference>
<evidence type="ECO:0000313" key="2">
    <source>
        <dbReference type="EMBL" id="MBA4638402.1"/>
    </source>
</evidence>
<name>A0A7C9DBI3_OPUST</name>
<organism evidence="2">
    <name type="scientific">Opuntia streptacantha</name>
    <name type="common">Prickly pear cactus</name>
    <name type="synonym">Opuntia cardona</name>
    <dbReference type="NCBI Taxonomy" id="393608"/>
    <lineage>
        <taxon>Eukaryota</taxon>
        <taxon>Viridiplantae</taxon>
        <taxon>Streptophyta</taxon>
        <taxon>Embryophyta</taxon>
        <taxon>Tracheophyta</taxon>
        <taxon>Spermatophyta</taxon>
        <taxon>Magnoliopsida</taxon>
        <taxon>eudicotyledons</taxon>
        <taxon>Gunneridae</taxon>
        <taxon>Pentapetalae</taxon>
        <taxon>Caryophyllales</taxon>
        <taxon>Cactineae</taxon>
        <taxon>Cactaceae</taxon>
        <taxon>Opuntioideae</taxon>
        <taxon>Opuntia</taxon>
    </lineage>
</organism>
<evidence type="ECO:0000256" key="1">
    <source>
        <dbReference type="SAM" id="Phobius"/>
    </source>
</evidence>
<proteinExistence type="predicted"/>
<reference evidence="2" key="2">
    <citation type="submission" date="2020-07" db="EMBL/GenBank/DDBJ databases">
        <authorList>
            <person name="Vera ALvarez R."/>
            <person name="Arias-Moreno D.M."/>
            <person name="Jimenez-Jacinto V."/>
            <person name="Jimenez-Bremont J.F."/>
            <person name="Swaminathan K."/>
            <person name="Moose S.P."/>
            <person name="Guerrero-Gonzalez M.L."/>
            <person name="Marino-Ramirez L."/>
            <person name="Landsman D."/>
            <person name="Rodriguez-Kessler M."/>
            <person name="Delgado-Sanchez P."/>
        </authorList>
    </citation>
    <scope>NUCLEOTIDE SEQUENCE</scope>
    <source>
        <tissue evidence="2">Cladode</tissue>
    </source>
</reference>
<feature type="transmembrane region" description="Helical" evidence="1">
    <location>
        <begin position="17"/>
        <end position="39"/>
    </location>
</feature>
<sequence>MGACRFLLETWLTCSRILSLVMPSLGCLGLVCLTDLLALDSMAFSLPHPLDGVYYDDISTKCRSDHNTGSATPALLCLLCKAKLCRIEWAALLALVDIPPN</sequence>
<keyword evidence="1" id="KW-0812">Transmembrane</keyword>
<keyword evidence="1" id="KW-1133">Transmembrane helix</keyword>
<keyword evidence="1" id="KW-0472">Membrane</keyword>